<dbReference type="RefSeq" id="WP_246606048.1">
    <property type="nucleotide sequence ID" value="NZ_BOQN01000010.1"/>
</dbReference>
<evidence type="ECO:0000313" key="2">
    <source>
        <dbReference type="Proteomes" id="UP000677082"/>
    </source>
</evidence>
<reference evidence="1 2" key="1">
    <citation type="submission" date="2021-03" db="EMBL/GenBank/DDBJ databases">
        <title>Whole genome shotgun sequence of Actinoplanes toevensis NBRC 105298.</title>
        <authorList>
            <person name="Komaki H."/>
            <person name="Tamura T."/>
        </authorList>
    </citation>
    <scope>NUCLEOTIDE SEQUENCE [LARGE SCALE GENOMIC DNA]</scope>
    <source>
        <strain evidence="1 2">NBRC 105298</strain>
    </source>
</reference>
<name>A0A919T4Q8_9ACTN</name>
<gene>
    <name evidence="1" type="ORF">Ato02nite_008030</name>
</gene>
<proteinExistence type="predicted"/>
<protein>
    <submittedName>
        <fullName evidence="1">Uncharacterized protein</fullName>
    </submittedName>
</protein>
<dbReference type="AlphaFoldDB" id="A0A919T4Q8"/>
<organism evidence="1 2">
    <name type="scientific">Paractinoplanes toevensis</name>
    <dbReference type="NCBI Taxonomy" id="571911"/>
    <lineage>
        <taxon>Bacteria</taxon>
        <taxon>Bacillati</taxon>
        <taxon>Actinomycetota</taxon>
        <taxon>Actinomycetes</taxon>
        <taxon>Micromonosporales</taxon>
        <taxon>Micromonosporaceae</taxon>
        <taxon>Paractinoplanes</taxon>
    </lineage>
</organism>
<dbReference type="EMBL" id="BOQN01000010">
    <property type="protein sequence ID" value="GIM89010.1"/>
    <property type="molecule type" value="Genomic_DNA"/>
</dbReference>
<sequence>MTVYRSVTASGVSLGHPDLASADHWILSLDPPPRLACTHLVTTPHRHVAISLTTTGTHETAPELQAAADAAADGRFGRAVLFPGVEKLTGTLTVASILEVSAIDRVEVLGSGVAAGDDRVDTRDFVRPQFRDGELVLTTTPAAGGVLVPFETRDPTPCCANH</sequence>
<comment type="caution">
    <text evidence="1">The sequence shown here is derived from an EMBL/GenBank/DDBJ whole genome shotgun (WGS) entry which is preliminary data.</text>
</comment>
<dbReference type="Proteomes" id="UP000677082">
    <property type="component" value="Unassembled WGS sequence"/>
</dbReference>
<accession>A0A919T4Q8</accession>
<keyword evidence="2" id="KW-1185">Reference proteome</keyword>
<evidence type="ECO:0000313" key="1">
    <source>
        <dbReference type="EMBL" id="GIM89010.1"/>
    </source>
</evidence>